<dbReference type="RefSeq" id="WP_036649023.1">
    <property type="nucleotide sequence ID" value="NZ_JQCR01000002.1"/>
</dbReference>
<reference evidence="2 3" key="2">
    <citation type="submission" date="2014-10" db="EMBL/GenBank/DDBJ databases">
        <title>Comparative genomics of the Paenibacillus odorifer group.</title>
        <authorList>
            <person name="Tsai Y.-C."/>
            <person name="Martin N."/>
            <person name="Korlach J."/>
            <person name="Wiedmann M."/>
        </authorList>
    </citation>
    <scope>NUCLEOTIDE SEQUENCE [LARGE SCALE GENOMIC DNA]</scope>
    <source>
        <strain evidence="2 3">DSM 18334</strain>
    </source>
</reference>
<dbReference type="eggNOG" id="COG4225">
    <property type="taxonomic scope" value="Bacteria"/>
</dbReference>
<dbReference type="GO" id="GO:0005975">
    <property type="term" value="P:carbohydrate metabolic process"/>
    <property type="evidence" value="ECO:0007669"/>
    <property type="project" value="InterPro"/>
</dbReference>
<keyword evidence="1" id="KW-0378">Hydrolase</keyword>
<name>A0A098M9P5_9BACL</name>
<accession>A0A098M9P5</accession>
<dbReference type="InterPro" id="IPR008928">
    <property type="entry name" value="6-hairpin_glycosidase_sf"/>
</dbReference>
<protein>
    <recommendedName>
        <fullName evidence="4">Glucuronyl hydrolase</fullName>
    </recommendedName>
</protein>
<proteinExistence type="predicted"/>
<evidence type="ECO:0000313" key="3">
    <source>
        <dbReference type="Proteomes" id="UP000029734"/>
    </source>
</evidence>
<reference evidence="2 3" key="1">
    <citation type="submission" date="2014-08" db="EMBL/GenBank/DDBJ databases">
        <authorList>
            <person name="den Bakker H.C."/>
        </authorList>
    </citation>
    <scope>NUCLEOTIDE SEQUENCE [LARGE SCALE GENOMIC DNA]</scope>
    <source>
        <strain evidence="2 3">DSM 18334</strain>
    </source>
</reference>
<dbReference type="OrthoDB" id="258246at2"/>
<dbReference type="EMBL" id="JQCR01000002">
    <property type="protein sequence ID" value="KGE18776.1"/>
    <property type="molecule type" value="Genomic_DNA"/>
</dbReference>
<keyword evidence="3" id="KW-1185">Reference proteome</keyword>
<dbReference type="SUPFAM" id="SSF48208">
    <property type="entry name" value="Six-hairpin glycosidases"/>
    <property type="match status" value="1"/>
</dbReference>
<evidence type="ECO:0008006" key="4">
    <source>
        <dbReference type="Google" id="ProtNLM"/>
    </source>
</evidence>
<organism evidence="2 3">
    <name type="scientific">Paenibacillus wynnii</name>
    <dbReference type="NCBI Taxonomy" id="268407"/>
    <lineage>
        <taxon>Bacteria</taxon>
        <taxon>Bacillati</taxon>
        <taxon>Bacillota</taxon>
        <taxon>Bacilli</taxon>
        <taxon>Bacillales</taxon>
        <taxon>Paenibacillaceae</taxon>
        <taxon>Paenibacillus</taxon>
    </lineage>
</organism>
<dbReference type="Gene3D" id="1.50.10.10">
    <property type="match status" value="1"/>
</dbReference>
<dbReference type="InterPro" id="IPR010905">
    <property type="entry name" value="Glyco_hydro_88"/>
</dbReference>
<evidence type="ECO:0000256" key="1">
    <source>
        <dbReference type="ARBA" id="ARBA00022801"/>
    </source>
</evidence>
<sequence>MYQLAERISAPEIGLPDGMRIPFGWSASPVVPGEGKITALHWDESIVLVKDHVRFRIAVAVDVRENKIVEVFALKSGRVLGTLDIRFAHVFQIFELPMSLNDAITALKEGIGLRLLQGNSPLWFFVQGTDGSLDEPTLLPHLMDGSGGLAVDAFGERFNTLASIQQFGWMEGCVLDGLMDMGQIATIHKHLDLYITAKGDLTYEDPKSYVVDGRFYGIESTLPIAILAKLEPSHILVEQAVQFMFAHTDEMGIIKDGDMLSSEGSYTIAYPLAVIASQRGDHRLAQMAYKQLQLRRDLLWHEEILFLRRMDDESRTFGNWGRAYGWHLLGLIRSLEEFKRNGLLSYEQELIIEEEFARTLRRAFSYRNEQGLWNCFLDEPETGIDTSASAAIAAAAAIAIRTGLPDYTGGADLDLSVKSLLLYLTPDGLMTGTAQSNKNGESLQRSGYRVLSQMTMGLMGQLLATTKNR</sequence>
<dbReference type="GO" id="GO:0016787">
    <property type="term" value="F:hydrolase activity"/>
    <property type="evidence" value="ECO:0007669"/>
    <property type="project" value="UniProtKB-KW"/>
</dbReference>
<dbReference type="Pfam" id="PF07470">
    <property type="entry name" value="Glyco_hydro_88"/>
    <property type="match status" value="1"/>
</dbReference>
<evidence type="ECO:0000313" key="2">
    <source>
        <dbReference type="EMBL" id="KGE18776.1"/>
    </source>
</evidence>
<gene>
    <name evidence="2" type="ORF">PWYN_04885</name>
</gene>
<comment type="caution">
    <text evidence="2">The sequence shown here is derived from an EMBL/GenBank/DDBJ whole genome shotgun (WGS) entry which is preliminary data.</text>
</comment>
<dbReference type="Proteomes" id="UP000029734">
    <property type="component" value="Unassembled WGS sequence"/>
</dbReference>
<dbReference type="STRING" id="268407.PWYN_04885"/>
<dbReference type="InterPro" id="IPR012341">
    <property type="entry name" value="6hp_glycosidase-like_sf"/>
</dbReference>
<dbReference type="AlphaFoldDB" id="A0A098M9P5"/>